<evidence type="ECO:0000313" key="2">
    <source>
        <dbReference type="EMBL" id="OAV84943.1"/>
    </source>
</evidence>
<feature type="non-terminal residue" evidence="2">
    <location>
        <position position="126"/>
    </location>
</feature>
<accession>A0A180FZE1</accession>
<feature type="region of interest" description="Disordered" evidence="1">
    <location>
        <begin position="42"/>
        <end position="67"/>
    </location>
</feature>
<keyword evidence="4" id="KW-1185">Reference proteome</keyword>
<dbReference type="AlphaFoldDB" id="A0A180FZE1"/>
<organism evidence="2">
    <name type="scientific">Puccinia triticina (isolate 1-1 / race 1 (BBBD))</name>
    <name type="common">Brown leaf rust fungus</name>
    <dbReference type="NCBI Taxonomy" id="630390"/>
    <lineage>
        <taxon>Eukaryota</taxon>
        <taxon>Fungi</taxon>
        <taxon>Dikarya</taxon>
        <taxon>Basidiomycota</taxon>
        <taxon>Pucciniomycotina</taxon>
        <taxon>Pucciniomycetes</taxon>
        <taxon>Pucciniales</taxon>
        <taxon>Pucciniaceae</taxon>
        <taxon>Puccinia</taxon>
    </lineage>
</organism>
<evidence type="ECO:0000256" key="1">
    <source>
        <dbReference type="SAM" id="MobiDB-lite"/>
    </source>
</evidence>
<feature type="compositionally biased region" description="Basic residues" evidence="1">
    <location>
        <begin position="48"/>
        <end position="64"/>
    </location>
</feature>
<dbReference type="EnsemblFungi" id="PTTG_30930-t43_1">
    <property type="protein sequence ID" value="PTTG_30930-t43_1-p1"/>
    <property type="gene ID" value="PTTG_30930"/>
</dbReference>
<dbReference type="EMBL" id="ADAS02009243">
    <property type="protein sequence ID" value="OAV84943.1"/>
    <property type="molecule type" value="Genomic_DNA"/>
</dbReference>
<evidence type="ECO:0000313" key="3">
    <source>
        <dbReference type="EnsemblFungi" id="PTTG_30930-t43_1-p1"/>
    </source>
</evidence>
<name>A0A180FZE1_PUCT1</name>
<dbReference type="VEuPathDB" id="FungiDB:PTTG_30930"/>
<reference evidence="2" key="1">
    <citation type="submission" date="2009-11" db="EMBL/GenBank/DDBJ databases">
        <authorList>
            <consortium name="The Broad Institute Genome Sequencing Platform"/>
            <person name="Ward D."/>
            <person name="Feldgarden M."/>
            <person name="Earl A."/>
            <person name="Young S.K."/>
            <person name="Zeng Q."/>
            <person name="Koehrsen M."/>
            <person name="Alvarado L."/>
            <person name="Berlin A."/>
            <person name="Bochicchio J."/>
            <person name="Borenstein D."/>
            <person name="Chapman S.B."/>
            <person name="Chen Z."/>
            <person name="Engels R."/>
            <person name="Freedman E."/>
            <person name="Gellesch M."/>
            <person name="Goldberg J."/>
            <person name="Griggs A."/>
            <person name="Gujja S."/>
            <person name="Heilman E."/>
            <person name="Heiman D."/>
            <person name="Hepburn T."/>
            <person name="Howarth C."/>
            <person name="Jen D."/>
            <person name="Larson L."/>
            <person name="Lewis B."/>
            <person name="Mehta T."/>
            <person name="Park D."/>
            <person name="Pearson M."/>
            <person name="Roberts A."/>
            <person name="Saif S."/>
            <person name="Shea T."/>
            <person name="Shenoy N."/>
            <person name="Sisk P."/>
            <person name="Stolte C."/>
            <person name="Sykes S."/>
            <person name="Thomson T."/>
            <person name="Walk T."/>
            <person name="White J."/>
            <person name="Yandava C."/>
            <person name="Izard J."/>
            <person name="Baranova O.V."/>
            <person name="Blanton J.M."/>
            <person name="Tanner A.C."/>
            <person name="Dewhirst F.E."/>
            <person name="Haas B."/>
            <person name="Nusbaum C."/>
            <person name="Birren B."/>
        </authorList>
    </citation>
    <scope>NUCLEOTIDE SEQUENCE [LARGE SCALE GENOMIC DNA]</scope>
    <source>
        <strain evidence="2">1-1 BBBD Race 1</strain>
    </source>
</reference>
<reference evidence="2" key="2">
    <citation type="submission" date="2016-05" db="EMBL/GenBank/DDBJ databases">
        <title>Comparative analysis highlights variable genome content of wheat rusts and divergence of the mating loci.</title>
        <authorList>
            <person name="Cuomo C.A."/>
            <person name="Bakkeren G."/>
            <person name="Szabo L."/>
            <person name="Khalil H."/>
            <person name="Joly D."/>
            <person name="Goldberg J."/>
            <person name="Young S."/>
            <person name="Zeng Q."/>
            <person name="Fellers J."/>
        </authorList>
    </citation>
    <scope>NUCLEOTIDE SEQUENCE [LARGE SCALE GENOMIC DNA]</scope>
    <source>
        <strain evidence="2">1-1 BBBD Race 1</strain>
    </source>
</reference>
<sequence length="126" mass="14117">MEGIHPNIQMIRKPSWARPLQRQSLDTDRSLMLARSPVALIRPDIHHPANRRRTHPARTSKKRISGGGHMHIIGTCIEWMQQHASAVSATVAAIEGERPDWINNQSVREPAVLVLGEKRGVTSGQR</sequence>
<reference evidence="3 4" key="3">
    <citation type="journal article" date="2017" name="G3 (Bethesda)">
        <title>Comparative analysis highlights variable genome content of wheat rusts and divergence of the mating loci.</title>
        <authorList>
            <person name="Cuomo C.A."/>
            <person name="Bakkeren G."/>
            <person name="Khalil H.B."/>
            <person name="Panwar V."/>
            <person name="Joly D."/>
            <person name="Linning R."/>
            <person name="Sakthikumar S."/>
            <person name="Song X."/>
            <person name="Adiconis X."/>
            <person name="Fan L."/>
            <person name="Goldberg J.M."/>
            <person name="Levin J.Z."/>
            <person name="Young S."/>
            <person name="Zeng Q."/>
            <person name="Anikster Y."/>
            <person name="Bruce M."/>
            <person name="Wang M."/>
            <person name="Yin C."/>
            <person name="McCallum B."/>
            <person name="Szabo L.J."/>
            <person name="Hulbert S."/>
            <person name="Chen X."/>
            <person name="Fellers J.P."/>
        </authorList>
    </citation>
    <scope>NUCLEOTIDE SEQUENCE</scope>
    <source>
        <strain evidence="4">Isolate 1-1 / race 1 (BBBD)</strain>
        <strain evidence="3">isolate 1-1 / race 1 (BBBD)</strain>
    </source>
</reference>
<proteinExistence type="predicted"/>
<protein>
    <submittedName>
        <fullName evidence="2 3">Uncharacterized protein</fullName>
    </submittedName>
</protein>
<evidence type="ECO:0000313" key="4">
    <source>
        <dbReference type="Proteomes" id="UP000005240"/>
    </source>
</evidence>
<gene>
    <name evidence="2" type="ORF">PTTG_30930</name>
</gene>
<reference evidence="3" key="4">
    <citation type="submission" date="2025-05" db="UniProtKB">
        <authorList>
            <consortium name="EnsemblFungi"/>
        </authorList>
    </citation>
    <scope>IDENTIFICATION</scope>
    <source>
        <strain evidence="3">isolate 1-1 / race 1 (BBBD)</strain>
    </source>
</reference>
<dbReference type="Proteomes" id="UP000005240">
    <property type="component" value="Unassembled WGS sequence"/>
</dbReference>